<reference evidence="1 2" key="1">
    <citation type="submission" date="2017-02" db="EMBL/GenBank/DDBJ databases">
        <authorList>
            <person name="Peterson S.W."/>
        </authorList>
    </citation>
    <scope>NUCLEOTIDE SEQUENCE [LARGE SCALE GENOMIC DNA]</scope>
    <source>
        <strain evidence="1 2">ATCC 43854</strain>
    </source>
</reference>
<proteinExistence type="predicted"/>
<gene>
    <name evidence="1" type="ORF">SAMN02745108_01201</name>
</gene>
<name>A0A1T4MAF2_9BACT</name>
<protein>
    <submittedName>
        <fullName evidence="1">Uncharacterized protein</fullName>
    </submittedName>
</protein>
<dbReference type="Proteomes" id="UP000190449">
    <property type="component" value="Unassembled WGS sequence"/>
</dbReference>
<evidence type="ECO:0000313" key="2">
    <source>
        <dbReference type="Proteomes" id="UP000190449"/>
    </source>
</evidence>
<feature type="non-terminal residue" evidence="1">
    <location>
        <position position="1"/>
    </location>
</feature>
<dbReference type="AlphaFoldDB" id="A0A1T4MAF2"/>
<organism evidence="1 2">
    <name type="scientific">Fibrobacter intestinalis</name>
    <dbReference type="NCBI Taxonomy" id="28122"/>
    <lineage>
        <taxon>Bacteria</taxon>
        <taxon>Pseudomonadati</taxon>
        <taxon>Fibrobacterota</taxon>
        <taxon>Fibrobacteria</taxon>
        <taxon>Fibrobacterales</taxon>
        <taxon>Fibrobacteraceae</taxon>
        <taxon>Fibrobacter</taxon>
    </lineage>
</organism>
<evidence type="ECO:0000313" key="1">
    <source>
        <dbReference type="EMBL" id="SJZ63983.1"/>
    </source>
</evidence>
<dbReference type="EMBL" id="FUWU01000016">
    <property type="protein sequence ID" value="SJZ63983.1"/>
    <property type="molecule type" value="Genomic_DNA"/>
</dbReference>
<dbReference type="RefSeq" id="WP_234978157.1">
    <property type="nucleotide sequence ID" value="NZ_FUWU01000016.1"/>
</dbReference>
<accession>A0A1T4MAF2</accession>
<sequence>NDEVPAQIASALHNSSKGTSSQDSWGFASLKLGISDSVVEVSLKGTIRLKEAELPRLMGLCTIRLKEAELPRLMGVGEHLAVCEKKFSL</sequence>